<comment type="similarity">
    <text evidence="1">Belongs to the dUTPase family.</text>
</comment>
<evidence type="ECO:0000256" key="1">
    <source>
        <dbReference type="ARBA" id="ARBA00006581"/>
    </source>
</evidence>
<dbReference type="Proteomes" id="UP001634747">
    <property type="component" value="Unassembled WGS sequence"/>
</dbReference>
<dbReference type="PANTHER" id="PTHR11241:SF0">
    <property type="entry name" value="DEOXYURIDINE 5'-TRIPHOSPHATE NUCLEOTIDOHYDROLASE"/>
    <property type="match status" value="1"/>
</dbReference>
<dbReference type="InterPro" id="IPR036157">
    <property type="entry name" value="dUTPase-like_sf"/>
</dbReference>
<keyword evidence="4" id="KW-0546">Nucleotide metabolism</keyword>
<evidence type="ECO:0000313" key="8">
    <source>
        <dbReference type="Proteomes" id="UP001634747"/>
    </source>
</evidence>
<dbReference type="InterPro" id="IPR033704">
    <property type="entry name" value="dUTPase_trimeric"/>
</dbReference>
<organism evidence="7 8">
    <name type="scientific">Terriglobus aquaticus</name>
    <dbReference type="NCBI Taxonomy" id="940139"/>
    <lineage>
        <taxon>Bacteria</taxon>
        <taxon>Pseudomonadati</taxon>
        <taxon>Acidobacteriota</taxon>
        <taxon>Terriglobia</taxon>
        <taxon>Terriglobales</taxon>
        <taxon>Acidobacteriaceae</taxon>
        <taxon>Terriglobus</taxon>
    </lineage>
</organism>
<dbReference type="InterPro" id="IPR008181">
    <property type="entry name" value="dUTPase"/>
</dbReference>
<dbReference type="GO" id="GO:0004170">
    <property type="term" value="F:dUTP diphosphatase activity"/>
    <property type="evidence" value="ECO:0007669"/>
    <property type="project" value="UniProtKB-EC"/>
</dbReference>
<keyword evidence="8" id="KW-1185">Reference proteome</keyword>
<name>A0ABW9KQR9_9BACT</name>
<gene>
    <name evidence="7" type="primary">dut</name>
    <name evidence="7" type="ORF">ACK2TP_16015</name>
</gene>
<reference evidence="7 8" key="1">
    <citation type="submission" date="2024-12" db="EMBL/GenBank/DDBJ databases">
        <authorList>
            <person name="Lee Y."/>
        </authorList>
    </citation>
    <scope>NUCLEOTIDE SEQUENCE [LARGE SCALE GENOMIC DNA]</scope>
    <source>
        <strain evidence="7 8">03SUJ4</strain>
    </source>
</reference>
<dbReference type="EMBL" id="JBJYXY010000001">
    <property type="protein sequence ID" value="MFN2977276.1"/>
    <property type="molecule type" value="Genomic_DNA"/>
</dbReference>
<keyword evidence="3 7" id="KW-0378">Hydrolase</keyword>
<proteinExistence type="inferred from homology"/>
<comment type="catalytic activity">
    <reaction evidence="5">
        <text>dUTP + H2O = dUMP + diphosphate + H(+)</text>
        <dbReference type="Rhea" id="RHEA:10248"/>
        <dbReference type="ChEBI" id="CHEBI:15377"/>
        <dbReference type="ChEBI" id="CHEBI:15378"/>
        <dbReference type="ChEBI" id="CHEBI:33019"/>
        <dbReference type="ChEBI" id="CHEBI:61555"/>
        <dbReference type="ChEBI" id="CHEBI:246422"/>
        <dbReference type="EC" id="3.6.1.23"/>
    </reaction>
</comment>
<comment type="caution">
    <text evidence="7">The sequence shown here is derived from an EMBL/GenBank/DDBJ whole genome shotgun (WGS) entry which is preliminary data.</text>
</comment>
<dbReference type="InterPro" id="IPR029054">
    <property type="entry name" value="dUTPase-like"/>
</dbReference>
<accession>A0ABW9KQR9</accession>
<dbReference type="Gene3D" id="2.70.40.10">
    <property type="match status" value="1"/>
</dbReference>
<dbReference type="NCBIfam" id="NF001862">
    <property type="entry name" value="PRK00601.1"/>
    <property type="match status" value="1"/>
</dbReference>
<dbReference type="CDD" id="cd07557">
    <property type="entry name" value="trimeric_dUTPase"/>
    <property type="match status" value="1"/>
</dbReference>
<dbReference type="NCBIfam" id="TIGR00576">
    <property type="entry name" value="dut"/>
    <property type="match status" value="1"/>
</dbReference>
<evidence type="ECO:0000256" key="2">
    <source>
        <dbReference type="ARBA" id="ARBA00012379"/>
    </source>
</evidence>
<evidence type="ECO:0000256" key="4">
    <source>
        <dbReference type="ARBA" id="ARBA00023080"/>
    </source>
</evidence>
<protein>
    <recommendedName>
        <fullName evidence="2">dUTP diphosphatase</fullName>
        <ecNumber evidence="2">3.6.1.23</ecNumber>
    </recommendedName>
</protein>
<dbReference type="Pfam" id="PF00692">
    <property type="entry name" value="dUTPase"/>
    <property type="match status" value="1"/>
</dbReference>
<feature type="domain" description="dUTPase-like" evidence="6">
    <location>
        <begin position="29"/>
        <end position="146"/>
    </location>
</feature>
<dbReference type="RefSeq" id="WP_263414554.1">
    <property type="nucleotide sequence ID" value="NZ_BAABBH010000001.1"/>
</dbReference>
<evidence type="ECO:0000313" key="7">
    <source>
        <dbReference type="EMBL" id="MFN2977276.1"/>
    </source>
</evidence>
<evidence type="ECO:0000256" key="5">
    <source>
        <dbReference type="ARBA" id="ARBA00047686"/>
    </source>
</evidence>
<evidence type="ECO:0000256" key="3">
    <source>
        <dbReference type="ARBA" id="ARBA00022801"/>
    </source>
</evidence>
<evidence type="ECO:0000259" key="6">
    <source>
        <dbReference type="Pfam" id="PF00692"/>
    </source>
</evidence>
<dbReference type="EC" id="3.6.1.23" evidence="2"/>
<dbReference type="PANTHER" id="PTHR11241">
    <property type="entry name" value="DEOXYURIDINE 5'-TRIPHOSPHATE NUCLEOTIDOHYDROLASE"/>
    <property type="match status" value="1"/>
</dbReference>
<sequence>MLQVSVARLHPDAKLPRYAHHGPYGDLAADLYSVAPATVMPQQTCVVPTGLAMAFPPEYGALVEDRSGLAMRGITTLAGVIDPGYRGEIKVVLINVTDAPVTLAAGDRVAQLRLVRRIEAEFVEVAAMDDSQQATVRGAGGFGSTGR</sequence>
<dbReference type="SUPFAM" id="SSF51283">
    <property type="entry name" value="dUTPase-like"/>
    <property type="match status" value="1"/>
</dbReference>